<gene>
    <name evidence="2" type="ORF">LTR78_006877</name>
</gene>
<sequence length="485" mass="53111">MAGEFLRSHGIDINAEMQRIQFGQDSTQSYESSTTPPPITKIVNASLPNAPSGTTWDVHFHNTPTSAAKGSNPGVSKIFPHDPAHSSDEITEQVIDARSALLAPSLCHPHIHLDKPYLLSHPKYSDLQIQKGDFAEAMELTSKAKAQFEHRDLLERGQRLIDESVSAGVTHIRAFVELDAGVGRKCLDAGLELKRKNATRCIVQLCAFAQLPLFTSSPDDETGAVIRGLMTEAARMQEVDVLGSTPYVKTSLPEQQENVRWIVDLAVQHRKHLDLHLDYHLDATQTPLVHHVIATLHAISWSSSNPQKTIILGHCTRLTLFSPAQWHDLRCSISTLPLYFVGLPTSDLFMMRPTDPLLQRPTLHPGQMIQSYGLKCCLGVNNIGNAFTPQGSADPLFLACQGVGVYQMGRKEDAGVLYGCFSRLAREAIGLGDGGKKGDDVARGQGQESDGDGIDLSVREGDGDLVLFGSEAVEWRTRRSIGEVF</sequence>
<proteinExistence type="predicted"/>
<comment type="caution">
    <text evidence="2">The sequence shown here is derived from an EMBL/GenBank/DDBJ whole genome shotgun (WGS) entry which is preliminary data.</text>
</comment>
<dbReference type="SUPFAM" id="SSF51556">
    <property type="entry name" value="Metallo-dependent hydrolases"/>
    <property type="match status" value="1"/>
</dbReference>
<dbReference type="PANTHER" id="PTHR32027:SF0">
    <property type="entry name" value="CYTOSINE DEAMINASE"/>
    <property type="match status" value="1"/>
</dbReference>
<organism evidence="2 3">
    <name type="scientific">Recurvomyces mirabilis</name>
    <dbReference type="NCBI Taxonomy" id="574656"/>
    <lineage>
        <taxon>Eukaryota</taxon>
        <taxon>Fungi</taxon>
        <taxon>Dikarya</taxon>
        <taxon>Ascomycota</taxon>
        <taxon>Pezizomycotina</taxon>
        <taxon>Dothideomycetes</taxon>
        <taxon>Dothideomycetidae</taxon>
        <taxon>Mycosphaerellales</taxon>
        <taxon>Teratosphaeriaceae</taxon>
        <taxon>Recurvomyces</taxon>
    </lineage>
</organism>
<accession>A0AAE0WKD2</accession>
<dbReference type="InterPro" id="IPR032466">
    <property type="entry name" value="Metal_Hydrolase"/>
</dbReference>
<evidence type="ECO:0008006" key="4">
    <source>
        <dbReference type="Google" id="ProtNLM"/>
    </source>
</evidence>
<evidence type="ECO:0000256" key="1">
    <source>
        <dbReference type="SAM" id="MobiDB-lite"/>
    </source>
</evidence>
<dbReference type="PANTHER" id="PTHR32027">
    <property type="entry name" value="CYTOSINE DEAMINASE"/>
    <property type="match status" value="1"/>
</dbReference>
<keyword evidence="3" id="KW-1185">Reference proteome</keyword>
<feature type="region of interest" description="Disordered" evidence="1">
    <location>
        <begin position="434"/>
        <end position="455"/>
    </location>
</feature>
<protein>
    <recommendedName>
        <fullName evidence="4">Metallo-dependent hydrolase</fullName>
    </recommendedName>
</protein>
<name>A0AAE0WKD2_9PEZI</name>
<dbReference type="Proteomes" id="UP001274830">
    <property type="component" value="Unassembled WGS sequence"/>
</dbReference>
<dbReference type="InterPro" id="IPR052349">
    <property type="entry name" value="Metallo-hydrolase_Enzymes"/>
</dbReference>
<dbReference type="EMBL" id="JAUTXT010000026">
    <property type="protein sequence ID" value="KAK3673331.1"/>
    <property type="molecule type" value="Genomic_DNA"/>
</dbReference>
<evidence type="ECO:0000313" key="2">
    <source>
        <dbReference type="EMBL" id="KAK3673331.1"/>
    </source>
</evidence>
<dbReference type="AlphaFoldDB" id="A0AAE0WKD2"/>
<evidence type="ECO:0000313" key="3">
    <source>
        <dbReference type="Proteomes" id="UP001274830"/>
    </source>
</evidence>
<dbReference type="Gene3D" id="3.20.20.140">
    <property type="entry name" value="Metal-dependent hydrolases"/>
    <property type="match status" value="1"/>
</dbReference>
<reference evidence="2" key="1">
    <citation type="submission" date="2023-07" db="EMBL/GenBank/DDBJ databases">
        <title>Black Yeasts Isolated from many extreme environments.</title>
        <authorList>
            <person name="Coleine C."/>
            <person name="Stajich J.E."/>
            <person name="Selbmann L."/>
        </authorList>
    </citation>
    <scope>NUCLEOTIDE SEQUENCE</scope>
    <source>
        <strain evidence="2">CCFEE 5485</strain>
    </source>
</reference>
<dbReference type="GO" id="GO:0016814">
    <property type="term" value="F:hydrolase activity, acting on carbon-nitrogen (but not peptide) bonds, in cyclic amidines"/>
    <property type="evidence" value="ECO:0007669"/>
    <property type="project" value="TreeGrafter"/>
</dbReference>